<accession>A0AAW0GMQ0</accession>
<dbReference type="Proteomes" id="UP001385951">
    <property type="component" value="Unassembled WGS sequence"/>
</dbReference>
<keyword evidence="6" id="KW-0406">Ion transport</keyword>
<comment type="similarity">
    <text evidence="1">Belongs to the ATPase alpha/beta chains family.</text>
</comment>
<proteinExistence type="inferred from homology"/>
<evidence type="ECO:0000256" key="5">
    <source>
        <dbReference type="ARBA" id="ARBA00022967"/>
    </source>
</evidence>
<evidence type="ECO:0000313" key="7">
    <source>
        <dbReference type="EMBL" id="KAK7693119.1"/>
    </source>
</evidence>
<dbReference type="AlphaFoldDB" id="A0AAW0GMQ0"/>
<protein>
    <submittedName>
        <fullName evidence="7">Uncharacterized protein</fullName>
    </submittedName>
</protein>
<dbReference type="EMBL" id="JASBNA010000003">
    <property type="protein sequence ID" value="KAK7693119.1"/>
    <property type="molecule type" value="Genomic_DNA"/>
</dbReference>
<dbReference type="PANTHER" id="PTHR43607:SF1">
    <property type="entry name" value="H(+)-TRANSPORTING TWO-SECTOR ATPASE"/>
    <property type="match status" value="1"/>
</dbReference>
<evidence type="ECO:0000256" key="6">
    <source>
        <dbReference type="ARBA" id="ARBA00023065"/>
    </source>
</evidence>
<keyword evidence="4" id="KW-0067">ATP-binding</keyword>
<dbReference type="GO" id="GO:0046961">
    <property type="term" value="F:proton-transporting ATPase activity, rotational mechanism"/>
    <property type="evidence" value="ECO:0007669"/>
    <property type="project" value="InterPro"/>
</dbReference>
<dbReference type="InterPro" id="IPR024034">
    <property type="entry name" value="ATPase_F1/V1_b/a_C"/>
</dbReference>
<gene>
    <name evidence="7" type="ORF">QCA50_002685</name>
</gene>
<dbReference type="InterPro" id="IPR022878">
    <property type="entry name" value="V-ATPase_asu"/>
</dbReference>
<dbReference type="GO" id="GO:0005524">
    <property type="term" value="F:ATP binding"/>
    <property type="evidence" value="ECO:0007669"/>
    <property type="project" value="UniProtKB-KW"/>
</dbReference>
<evidence type="ECO:0000256" key="4">
    <source>
        <dbReference type="ARBA" id="ARBA00022840"/>
    </source>
</evidence>
<dbReference type="PANTHER" id="PTHR43607">
    <property type="entry name" value="V-TYPE PROTON ATPASE CATALYTIC SUBUNIT A"/>
    <property type="match status" value="1"/>
</dbReference>
<evidence type="ECO:0000313" key="8">
    <source>
        <dbReference type="Proteomes" id="UP001385951"/>
    </source>
</evidence>
<dbReference type="Gene3D" id="1.10.1140.10">
    <property type="entry name" value="Bovine Mitochondrial F1-atpase, Atp Synthase Beta Chain, Chain D, domain 3"/>
    <property type="match status" value="1"/>
</dbReference>
<evidence type="ECO:0000256" key="2">
    <source>
        <dbReference type="ARBA" id="ARBA00022448"/>
    </source>
</evidence>
<sequence length="72" mass="8243">MLRNFVAFHDLALKAVGQGDITFAKIKDSAGDVMFKLSQMKFESPTQGKEDIKQKMDALHNEIQEKFRQLVE</sequence>
<keyword evidence="8" id="KW-1185">Reference proteome</keyword>
<evidence type="ECO:0000256" key="1">
    <source>
        <dbReference type="ARBA" id="ARBA00008936"/>
    </source>
</evidence>
<evidence type="ECO:0000256" key="3">
    <source>
        <dbReference type="ARBA" id="ARBA00022741"/>
    </source>
</evidence>
<reference evidence="7 8" key="1">
    <citation type="submission" date="2022-09" db="EMBL/GenBank/DDBJ databases">
        <authorList>
            <person name="Palmer J.M."/>
        </authorList>
    </citation>
    <scope>NUCLEOTIDE SEQUENCE [LARGE SCALE GENOMIC DNA]</scope>
    <source>
        <strain evidence="7 8">DSM 7382</strain>
    </source>
</reference>
<organism evidence="7 8">
    <name type="scientific">Cerrena zonata</name>
    <dbReference type="NCBI Taxonomy" id="2478898"/>
    <lineage>
        <taxon>Eukaryota</taxon>
        <taxon>Fungi</taxon>
        <taxon>Dikarya</taxon>
        <taxon>Basidiomycota</taxon>
        <taxon>Agaricomycotina</taxon>
        <taxon>Agaricomycetes</taxon>
        <taxon>Polyporales</taxon>
        <taxon>Cerrenaceae</taxon>
        <taxon>Cerrena</taxon>
    </lineage>
</organism>
<keyword evidence="2" id="KW-0813">Transport</keyword>
<comment type="caution">
    <text evidence="7">The sequence shown here is derived from an EMBL/GenBank/DDBJ whole genome shotgun (WGS) entry which is preliminary data.</text>
</comment>
<keyword evidence="5" id="KW-1278">Translocase</keyword>
<keyword evidence="3" id="KW-0547">Nucleotide-binding</keyword>
<dbReference type="GO" id="GO:0046034">
    <property type="term" value="P:ATP metabolic process"/>
    <property type="evidence" value="ECO:0007669"/>
    <property type="project" value="InterPro"/>
</dbReference>
<name>A0AAW0GMQ0_9APHY</name>